<dbReference type="AlphaFoldDB" id="A0A084A8T1"/>
<evidence type="ECO:0000313" key="2">
    <source>
        <dbReference type="Proteomes" id="UP000028401"/>
    </source>
</evidence>
<dbReference type="Proteomes" id="UP000028401">
    <property type="component" value="Unassembled WGS sequence"/>
</dbReference>
<proteinExistence type="predicted"/>
<dbReference type="RefSeq" id="WP_042748734.1">
    <property type="nucleotide sequence ID" value="NZ_AZSI01000134.1"/>
</dbReference>
<gene>
    <name evidence="1" type="ORF">U725_02152</name>
</gene>
<dbReference type="EMBL" id="AZSI01000134">
    <property type="protein sequence ID" value="KEY61710.1"/>
    <property type="molecule type" value="Genomic_DNA"/>
</dbReference>
<evidence type="ECO:0000313" key="1">
    <source>
        <dbReference type="EMBL" id="KEY61710.1"/>
    </source>
</evidence>
<protein>
    <submittedName>
        <fullName evidence="1">Uncharacterized protein</fullName>
    </submittedName>
</protein>
<comment type="caution">
    <text evidence="1">The sequence shown here is derived from an EMBL/GenBank/DDBJ whole genome shotgun (WGS) entry which is preliminary data.</text>
</comment>
<dbReference type="PATRIC" id="fig|1415168.3.peg.2217"/>
<sequence>MSNHTTHWQENELKSLEEVIKAISLDSISNNYKDPKIDWLFSEIKSLSFGDIEIKYNILMFSADVSNRFGDIITLNHDIIVFQQSSLESPVNYIIDKNATGARTLLRQLLGYTGRLEIVQKPLNLDADILLWLVKKVFTSENIFEFIRKTDQSQVDILKINGIFGLSGETLDENKLRAEGDSVLKLASTLTFILDSERVRNLAVQLEYLDHENIELSLRDAGVMAVDIAAYSGSYELINLINFREKRANILLLCYLDIIPKLRISYSLDCADGEWNNEKINEFYDLIKNELIQKLSDKQKSISQEKQEDEFSIVPVAE</sequence>
<accession>A0A084A8T1</accession>
<organism evidence="1 2">
    <name type="scientific">Lactococcus cremoris subsp. cremoris GE214</name>
    <dbReference type="NCBI Taxonomy" id="1415168"/>
    <lineage>
        <taxon>Bacteria</taxon>
        <taxon>Bacillati</taxon>
        <taxon>Bacillota</taxon>
        <taxon>Bacilli</taxon>
        <taxon>Lactobacillales</taxon>
        <taxon>Streptococcaceae</taxon>
        <taxon>Lactococcus</taxon>
        <taxon>Lactococcus cremoris subsp. cremoris</taxon>
    </lineage>
</organism>
<reference evidence="1 2" key="1">
    <citation type="submission" date="2014-06" db="EMBL/GenBank/DDBJ databases">
        <title>Draft genome sequence of the putrescine producing strain Lactococcus lactis subsp cremoris GE214.</title>
        <authorList>
            <person name="Ladero V."/>
            <person name="Linares D.M."/>
            <person name="del Rio B."/>
            <person name="Mayo B."/>
            <person name="Martin M.C."/>
            <person name="Fernandez M."/>
            <person name="Alvarez M.A."/>
        </authorList>
    </citation>
    <scope>NUCLEOTIDE SEQUENCE [LARGE SCALE GENOMIC DNA]</scope>
    <source>
        <strain evidence="1 2">GE214</strain>
    </source>
</reference>
<name>A0A084A8T1_LACLC</name>